<dbReference type="InterPro" id="IPR003439">
    <property type="entry name" value="ABC_transporter-like_ATP-bd"/>
</dbReference>
<evidence type="ECO:0000256" key="6">
    <source>
        <dbReference type="ARBA" id="ARBA00022769"/>
    </source>
</evidence>
<dbReference type="GO" id="GO:0005524">
    <property type="term" value="F:ATP binding"/>
    <property type="evidence" value="ECO:0007669"/>
    <property type="project" value="UniProtKB-KW"/>
</dbReference>
<evidence type="ECO:0000256" key="9">
    <source>
        <dbReference type="ARBA" id="ARBA00023125"/>
    </source>
</evidence>
<evidence type="ECO:0000256" key="11">
    <source>
        <dbReference type="ARBA" id="ARBA00038000"/>
    </source>
</evidence>
<keyword evidence="4" id="KW-0547">Nucleotide-binding</keyword>
<evidence type="ECO:0000256" key="1">
    <source>
        <dbReference type="ARBA" id="ARBA00004496"/>
    </source>
</evidence>
<sequence>MIYVDLGIMAGVASPCEVCEGRRFEESVLEYTFGGLTIADALELSADQAADFFAATESKVPAAAKICRRLSDVGLGYITLGQPLTELSDGERQRLKLATHMADKATRYILDEPSRGLHLADVENLVNVLDRLVDQGISVIVVEHSLSVISRADHVIDLGPGAGSQGGQVVFSGTPADLAASGTVTGQYLAEFVGEPGDEA</sequence>
<dbReference type="PANTHER" id="PTHR43152:SF2">
    <property type="entry name" value="DRUG RESISTANCE ABC TRANSPORTER"/>
    <property type="match status" value="1"/>
</dbReference>
<reference evidence="15 16" key="1">
    <citation type="submission" date="2015-10" db="EMBL/GenBank/DDBJ databases">
        <title>Corynebacteirum lowii and Corynebacterium oculi species nova, derived from human clinical disease and and emended description of Corynebacterium mastiditis.</title>
        <authorList>
            <person name="Bernard K."/>
            <person name="Pacheco A.L."/>
            <person name="Mcdougall C."/>
            <person name="Burtx T."/>
            <person name="Weibe D."/>
            <person name="Tyler S."/>
            <person name="Olson A.B."/>
            <person name="Cnockaert M."/>
            <person name="Eguchi H."/>
            <person name="Kuwahara T."/>
            <person name="Nakayama-Imaohji H."/>
            <person name="Boudewijins M."/>
            <person name="Van Hoecke F."/>
            <person name="Bernier A.-M."/>
            <person name="Vandamme P."/>
        </authorList>
    </citation>
    <scope>NUCLEOTIDE SEQUENCE [LARGE SCALE GENOMIC DNA]</scope>
    <source>
        <strain evidence="15 16">NML 130210</strain>
    </source>
</reference>
<comment type="caution">
    <text evidence="15">The sequence shown here is derived from an EMBL/GenBank/DDBJ whole genome shotgun (WGS) entry which is preliminary data.</text>
</comment>
<protein>
    <recommendedName>
        <fullName evidence="12">UvrABC system protein A</fullName>
    </recommendedName>
    <alternativeName>
        <fullName evidence="13">Excinuclease ABC subunit A</fullName>
    </alternativeName>
</protein>
<dbReference type="GO" id="GO:0006281">
    <property type="term" value="P:DNA repair"/>
    <property type="evidence" value="ECO:0007669"/>
    <property type="project" value="UniProtKB-KW"/>
</dbReference>
<evidence type="ECO:0000313" key="16">
    <source>
        <dbReference type="Proteomes" id="UP000050517"/>
    </source>
</evidence>
<evidence type="ECO:0000313" key="15">
    <source>
        <dbReference type="EMBL" id="KQB83694.1"/>
    </source>
</evidence>
<keyword evidence="3" id="KW-0677">Repeat</keyword>
<dbReference type="GO" id="GO:0004518">
    <property type="term" value="F:nuclease activity"/>
    <property type="evidence" value="ECO:0007669"/>
    <property type="project" value="UniProtKB-KW"/>
</dbReference>
<gene>
    <name evidence="15" type="primary">uvrA_1</name>
    <name evidence="15" type="ORF">Cocul_01766</name>
</gene>
<keyword evidence="16" id="KW-1185">Reference proteome</keyword>
<dbReference type="GO" id="GO:0005737">
    <property type="term" value="C:cytoplasm"/>
    <property type="evidence" value="ECO:0007669"/>
    <property type="project" value="UniProtKB-SubCell"/>
</dbReference>
<keyword evidence="10" id="KW-0234">DNA repair</keyword>
<keyword evidence="6" id="KW-0228">DNA excision</keyword>
<accession>A0A0Q0U840</accession>
<dbReference type="Gene3D" id="3.40.50.300">
    <property type="entry name" value="P-loop containing nucleotide triphosphate hydrolases"/>
    <property type="match status" value="1"/>
</dbReference>
<dbReference type="InterPro" id="IPR027417">
    <property type="entry name" value="P-loop_NTPase"/>
</dbReference>
<proteinExistence type="inferred from homology"/>
<dbReference type="STRING" id="1544416.Cocul_01766"/>
<evidence type="ECO:0000256" key="4">
    <source>
        <dbReference type="ARBA" id="ARBA00022741"/>
    </source>
</evidence>
<evidence type="ECO:0000256" key="5">
    <source>
        <dbReference type="ARBA" id="ARBA00022763"/>
    </source>
</evidence>
<keyword evidence="9" id="KW-0238">DNA-binding</keyword>
<keyword evidence="8" id="KW-0267">Excision nuclease</keyword>
<comment type="subcellular location">
    <subcellularLocation>
        <location evidence="1">Cytoplasm</location>
    </subcellularLocation>
</comment>
<keyword evidence="7" id="KW-0067">ATP-binding</keyword>
<keyword evidence="5" id="KW-0227">DNA damage</keyword>
<dbReference type="Pfam" id="PF00005">
    <property type="entry name" value="ABC_tran"/>
    <property type="match status" value="1"/>
</dbReference>
<dbReference type="GO" id="GO:0016887">
    <property type="term" value="F:ATP hydrolysis activity"/>
    <property type="evidence" value="ECO:0007669"/>
    <property type="project" value="InterPro"/>
</dbReference>
<evidence type="ECO:0000256" key="10">
    <source>
        <dbReference type="ARBA" id="ARBA00023204"/>
    </source>
</evidence>
<evidence type="ECO:0000256" key="2">
    <source>
        <dbReference type="ARBA" id="ARBA00022490"/>
    </source>
</evidence>
<dbReference type="AlphaFoldDB" id="A0A0Q0U840"/>
<evidence type="ECO:0000256" key="7">
    <source>
        <dbReference type="ARBA" id="ARBA00022840"/>
    </source>
</evidence>
<name>A0A0Q0U840_9CORY</name>
<dbReference type="GO" id="GO:0003677">
    <property type="term" value="F:DNA binding"/>
    <property type="evidence" value="ECO:0007669"/>
    <property type="project" value="UniProtKB-KW"/>
</dbReference>
<dbReference type="Proteomes" id="UP000050517">
    <property type="component" value="Unassembled WGS sequence"/>
</dbReference>
<evidence type="ECO:0000259" key="14">
    <source>
        <dbReference type="Pfam" id="PF00005"/>
    </source>
</evidence>
<comment type="similarity">
    <text evidence="11">Belongs to the ABC transporter superfamily. UvrA family.</text>
</comment>
<dbReference type="Gene3D" id="1.20.1580.10">
    <property type="entry name" value="ABC transporter ATPase like domain"/>
    <property type="match status" value="1"/>
</dbReference>
<feature type="domain" description="ABC transporter" evidence="14">
    <location>
        <begin position="63"/>
        <end position="114"/>
    </location>
</feature>
<dbReference type="PATRIC" id="fig|1544416.3.peg.1766"/>
<organism evidence="15 16">
    <name type="scientific">Corynebacterium oculi</name>
    <dbReference type="NCBI Taxonomy" id="1544416"/>
    <lineage>
        <taxon>Bacteria</taxon>
        <taxon>Bacillati</taxon>
        <taxon>Actinomycetota</taxon>
        <taxon>Actinomycetes</taxon>
        <taxon>Mycobacteriales</taxon>
        <taxon>Corynebacteriaceae</taxon>
        <taxon>Corynebacterium</taxon>
    </lineage>
</organism>
<evidence type="ECO:0000256" key="12">
    <source>
        <dbReference type="ARBA" id="ARBA00039316"/>
    </source>
</evidence>
<evidence type="ECO:0000256" key="3">
    <source>
        <dbReference type="ARBA" id="ARBA00022737"/>
    </source>
</evidence>
<evidence type="ECO:0000256" key="8">
    <source>
        <dbReference type="ARBA" id="ARBA00022881"/>
    </source>
</evidence>
<evidence type="ECO:0000256" key="13">
    <source>
        <dbReference type="ARBA" id="ARBA00042156"/>
    </source>
</evidence>
<keyword evidence="2" id="KW-0963">Cytoplasm</keyword>
<dbReference type="PANTHER" id="PTHR43152">
    <property type="entry name" value="UVRABC SYSTEM PROTEIN A"/>
    <property type="match status" value="1"/>
</dbReference>
<dbReference type="SUPFAM" id="SSF52540">
    <property type="entry name" value="P-loop containing nucleoside triphosphate hydrolases"/>
    <property type="match status" value="1"/>
</dbReference>
<dbReference type="EMBL" id="LKST01000003">
    <property type="protein sequence ID" value="KQB83694.1"/>
    <property type="molecule type" value="Genomic_DNA"/>
</dbReference>